<evidence type="ECO:0000259" key="3">
    <source>
        <dbReference type="PROSITE" id="PS50113"/>
    </source>
</evidence>
<gene>
    <name evidence="6" type="ORF">C5Y83_05745</name>
</gene>
<dbReference type="Proteomes" id="UP000238322">
    <property type="component" value="Unassembled WGS sequence"/>
</dbReference>
<feature type="domain" description="PAS" evidence="2">
    <location>
        <begin position="250"/>
        <end position="303"/>
    </location>
</feature>
<dbReference type="Pfam" id="PF13426">
    <property type="entry name" value="PAS_9"/>
    <property type="match status" value="2"/>
</dbReference>
<dbReference type="InterPro" id="IPR001633">
    <property type="entry name" value="EAL_dom"/>
</dbReference>
<dbReference type="InterPro" id="IPR000160">
    <property type="entry name" value="GGDEF_dom"/>
</dbReference>
<evidence type="ECO:0000256" key="1">
    <source>
        <dbReference type="SAM" id="MobiDB-lite"/>
    </source>
</evidence>
<dbReference type="Gene3D" id="3.30.70.270">
    <property type="match status" value="1"/>
</dbReference>
<dbReference type="InterPro" id="IPR000700">
    <property type="entry name" value="PAS-assoc_C"/>
</dbReference>
<dbReference type="InterPro" id="IPR029787">
    <property type="entry name" value="Nucleotide_cyclase"/>
</dbReference>
<dbReference type="SMART" id="SM00052">
    <property type="entry name" value="EAL"/>
    <property type="match status" value="1"/>
</dbReference>
<dbReference type="InterPro" id="IPR043128">
    <property type="entry name" value="Rev_trsase/Diguanyl_cyclase"/>
</dbReference>
<dbReference type="AlphaFoldDB" id="A0A2S8FZ33"/>
<dbReference type="Pfam" id="PF00563">
    <property type="entry name" value="EAL"/>
    <property type="match status" value="1"/>
</dbReference>
<dbReference type="Pfam" id="PF00990">
    <property type="entry name" value="GGDEF"/>
    <property type="match status" value="1"/>
</dbReference>
<dbReference type="SMART" id="SM00267">
    <property type="entry name" value="GGDEF"/>
    <property type="match status" value="1"/>
</dbReference>
<evidence type="ECO:0000259" key="2">
    <source>
        <dbReference type="PROSITE" id="PS50112"/>
    </source>
</evidence>
<protein>
    <recommendedName>
        <fullName evidence="8">GGDEF domain-containing protein</fullName>
    </recommendedName>
</protein>
<dbReference type="InterPro" id="IPR035965">
    <property type="entry name" value="PAS-like_dom_sf"/>
</dbReference>
<dbReference type="PROSITE" id="PS50887">
    <property type="entry name" value="GGDEF"/>
    <property type="match status" value="1"/>
</dbReference>
<dbReference type="InterPro" id="IPR013656">
    <property type="entry name" value="PAS_4"/>
</dbReference>
<feature type="domain" description="PAC" evidence="3">
    <location>
        <begin position="199"/>
        <end position="249"/>
    </location>
</feature>
<evidence type="ECO:0000313" key="6">
    <source>
        <dbReference type="EMBL" id="PQO37446.1"/>
    </source>
</evidence>
<dbReference type="NCBIfam" id="TIGR00229">
    <property type="entry name" value="sensory_box"/>
    <property type="match status" value="2"/>
</dbReference>
<feature type="region of interest" description="Disordered" evidence="1">
    <location>
        <begin position="1"/>
        <end position="23"/>
    </location>
</feature>
<dbReference type="Pfam" id="PF08448">
    <property type="entry name" value="PAS_4"/>
    <property type="match status" value="1"/>
</dbReference>
<comment type="caution">
    <text evidence="6">The sequence shown here is derived from an EMBL/GenBank/DDBJ whole genome shotgun (WGS) entry which is preliminary data.</text>
</comment>
<dbReference type="InterPro" id="IPR000014">
    <property type="entry name" value="PAS"/>
</dbReference>
<dbReference type="PROSITE" id="PS50113">
    <property type="entry name" value="PAC"/>
    <property type="match status" value="2"/>
</dbReference>
<evidence type="ECO:0000259" key="4">
    <source>
        <dbReference type="PROSITE" id="PS50883"/>
    </source>
</evidence>
<evidence type="ECO:0000259" key="5">
    <source>
        <dbReference type="PROSITE" id="PS50887"/>
    </source>
</evidence>
<feature type="domain" description="EAL" evidence="4">
    <location>
        <begin position="669"/>
        <end position="922"/>
    </location>
</feature>
<dbReference type="PANTHER" id="PTHR44757">
    <property type="entry name" value="DIGUANYLATE CYCLASE DGCP"/>
    <property type="match status" value="1"/>
</dbReference>
<accession>A0A2S8FZ33</accession>
<reference evidence="6 7" key="1">
    <citation type="submission" date="2018-02" db="EMBL/GenBank/DDBJ databases">
        <title>Comparative genomes isolates from brazilian mangrove.</title>
        <authorList>
            <person name="Araujo J.E."/>
            <person name="Taketani R.G."/>
            <person name="Silva M.C.P."/>
            <person name="Loureco M.V."/>
            <person name="Andreote F.D."/>
        </authorList>
    </citation>
    <scope>NUCLEOTIDE SEQUENCE [LARGE SCALE GENOMIC DNA]</scope>
    <source>
        <strain evidence="6 7">Hex-1 MGV</strain>
    </source>
</reference>
<proteinExistence type="predicted"/>
<dbReference type="PROSITE" id="PS50112">
    <property type="entry name" value="PAS"/>
    <property type="match status" value="1"/>
</dbReference>
<feature type="compositionally biased region" description="Polar residues" evidence="1">
    <location>
        <begin position="1"/>
        <end position="22"/>
    </location>
</feature>
<feature type="domain" description="PAC" evidence="3">
    <location>
        <begin position="323"/>
        <end position="375"/>
    </location>
</feature>
<name>A0A2S8FZ33_9BACT</name>
<dbReference type="EMBL" id="PUHY01000005">
    <property type="protein sequence ID" value="PQO37446.1"/>
    <property type="molecule type" value="Genomic_DNA"/>
</dbReference>
<dbReference type="CDD" id="cd01949">
    <property type="entry name" value="GGDEF"/>
    <property type="match status" value="1"/>
</dbReference>
<dbReference type="NCBIfam" id="TIGR00254">
    <property type="entry name" value="GGDEF"/>
    <property type="match status" value="1"/>
</dbReference>
<dbReference type="PROSITE" id="PS50883">
    <property type="entry name" value="EAL"/>
    <property type="match status" value="1"/>
</dbReference>
<organism evidence="6 7">
    <name type="scientific">Blastopirellula marina</name>
    <dbReference type="NCBI Taxonomy" id="124"/>
    <lineage>
        <taxon>Bacteria</taxon>
        <taxon>Pseudomonadati</taxon>
        <taxon>Planctomycetota</taxon>
        <taxon>Planctomycetia</taxon>
        <taxon>Pirellulales</taxon>
        <taxon>Pirellulaceae</taxon>
        <taxon>Blastopirellula</taxon>
    </lineage>
</organism>
<dbReference type="InterPro" id="IPR035919">
    <property type="entry name" value="EAL_sf"/>
</dbReference>
<dbReference type="CDD" id="cd00130">
    <property type="entry name" value="PAS"/>
    <property type="match status" value="2"/>
</dbReference>
<dbReference type="SUPFAM" id="SSF55785">
    <property type="entry name" value="PYP-like sensor domain (PAS domain)"/>
    <property type="match status" value="3"/>
</dbReference>
<dbReference type="SUPFAM" id="SSF141868">
    <property type="entry name" value="EAL domain-like"/>
    <property type="match status" value="1"/>
</dbReference>
<sequence>MSTSQLPYNQSNTPPEANSTSLPVEPLLERVDSLLGTLADAFDERSPQEELLATLQQSLVEMRETVLEQSQKITQMQAQSDAMARAQADAIVHSVEIIDELEQTRQHLSDARLAAEQAAGDTRRLADTIFERTHDGVLVFDNQQCIACNDNSLRLLGYQREAMLGGWPAAFETAVHEDNSSAHQDLCAMYAKAADHTVEMIEIKLERANGERFWAEITMSFFEMQDSGHVLVVVRDISSRKNFETELRRHRDFLDNIINAVPDQLSVKCSDHKLVVANEAFCNAHGFRREEVVGQDISARLAHGLGEQLREIESRLLSTGISPPTEHLLIQPDGSHSIVSVKRSIFQDEASGDQYIVEASRDITEDRLREDRLRLLASVFNGASEGVAILSLTGMVHEANPAFTQVVHAGESPVGKAFTETLTIEVEDFDNILQRVAAGETWSGKATHRNDDLQERSYWLSLSPSTETDQGARRIIALVSDITEREKAQAKLRHQAMYDTLTGLPNRRYYRERLQELIEAYTTSNERIAICFLDLDDFKHVNDSAGHSTGDMLLKLASKRLQAAVGSHAFVARFGGDEFAILLTGNDAQPQEVDRILEELLVSFREPFYLESTEAVIGLSLGTTHFPKDGTDADILMSNADIAMYAAKSAGKNRMRSFTPGLQDVVQLRHHVQSKLRRAMADGEIQLNYQPKVDSITRLPVGSEALVRWQTSTGEFIPPCNFIPVAEQTGLILPLGEIVFEQAVLQACQWNGQGNSPLIAINISAHQLRHPRFVEQVLATLERTNSQADWFELEITEYAVMEDVSYAVSVINQLKQLGFRVAIDDFGTGYSSLSYLKSFPIDTLKIDLSFVRDVIWDSQSRAIVRSIAALGKGLGLNVVAEGVECEEQADILTEAGCDQLQGYYFGKPMNAAAYEQWLGTYRPIR</sequence>
<dbReference type="SUPFAM" id="SSF55073">
    <property type="entry name" value="Nucleotide cyclase"/>
    <property type="match status" value="1"/>
</dbReference>
<dbReference type="PANTHER" id="PTHR44757:SF2">
    <property type="entry name" value="BIOFILM ARCHITECTURE MAINTENANCE PROTEIN MBAA"/>
    <property type="match status" value="1"/>
</dbReference>
<dbReference type="OrthoDB" id="9762141at2"/>
<dbReference type="Gene3D" id="3.30.450.20">
    <property type="entry name" value="PAS domain"/>
    <property type="match status" value="3"/>
</dbReference>
<dbReference type="RefSeq" id="WP_105328695.1">
    <property type="nucleotide sequence ID" value="NZ_PUHY01000005.1"/>
</dbReference>
<dbReference type="Gene3D" id="3.20.20.450">
    <property type="entry name" value="EAL domain"/>
    <property type="match status" value="1"/>
</dbReference>
<feature type="domain" description="GGDEF" evidence="5">
    <location>
        <begin position="526"/>
        <end position="660"/>
    </location>
</feature>
<dbReference type="SMART" id="SM00091">
    <property type="entry name" value="PAS"/>
    <property type="match status" value="3"/>
</dbReference>
<dbReference type="InterPro" id="IPR052155">
    <property type="entry name" value="Biofilm_reg_signaling"/>
</dbReference>
<evidence type="ECO:0000313" key="7">
    <source>
        <dbReference type="Proteomes" id="UP000238322"/>
    </source>
</evidence>
<dbReference type="CDD" id="cd01948">
    <property type="entry name" value="EAL"/>
    <property type="match status" value="1"/>
</dbReference>
<evidence type="ECO:0008006" key="8">
    <source>
        <dbReference type="Google" id="ProtNLM"/>
    </source>
</evidence>